<dbReference type="EMBL" id="JAUTDP010000002">
    <property type="protein sequence ID" value="KAK3401599.1"/>
    <property type="molecule type" value="Genomic_DNA"/>
</dbReference>
<feature type="region of interest" description="Disordered" evidence="1">
    <location>
        <begin position="141"/>
        <end position="163"/>
    </location>
</feature>
<feature type="region of interest" description="Disordered" evidence="1">
    <location>
        <begin position="22"/>
        <end position="113"/>
    </location>
</feature>
<keyword evidence="3" id="KW-1185">Reference proteome</keyword>
<name>A0AAE0PKL8_SORBR</name>
<feature type="compositionally biased region" description="Polar residues" evidence="1">
    <location>
        <begin position="65"/>
        <end position="77"/>
    </location>
</feature>
<evidence type="ECO:0000313" key="2">
    <source>
        <dbReference type="EMBL" id="KAK3401599.1"/>
    </source>
</evidence>
<reference evidence="2" key="2">
    <citation type="submission" date="2023-07" db="EMBL/GenBank/DDBJ databases">
        <authorList>
            <consortium name="Lawrence Berkeley National Laboratory"/>
            <person name="Haridas S."/>
            <person name="Hensen N."/>
            <person name="Bonometti L."/>
            <person name="Westerberg I."/>
            <person name="Brannstrom I.O."/>
            <person name="Guillou S."/>
            <person name="Cros-Aarteil S."/>
            <person name="Calhoun S."/>
            <person name="Kuo A."/>
            <person name="Mondo S."/>
            <person name="Pangilinan J."/>
            <person name="Riley R."/>
            <person name="LaButti K."/>
            <person name="Andreopoulos B."/>
            <person name="Lipzen A."/>
            <person name="Chen C."/>
            <person name="Yanf M."/>
            <person name="Daum C."/>
            <person name="Ng V."/>
            <person name="Clum A."/>
            <person name="Steindorff A."/>
            <person name="Ohm R."/>
            <person name="Martin F."/>
            <person name="Silar P."/>
            <person name="Natvig D."/>
            <person name="Lalanne C."/>
            <person name="Gautier V."/>
            <person name="Ament-velasquez S.L."/>
            <person name="Kruys A."/>
            <person name="Hutchinson M.I."/>
            <person name="Powell A.J."/>
            <person name="Barry K."/>
            <person name="Miller A.N."/>
            <person name="Grigoriev I.V."/>
            <person name="Debuchy R."/>
            <person name="Gladieux P."/>
            <person name="Thoren M.H."/>
            <person name="Johannesson H."/>
        </authorList>
    </citation>
    <scope>NUCLEOTIDE SEQUENCE</scope>
    <source>
        <strain evidence="2">FGSC 1904</strain>
    </source>
</reference>
<sequence length="211" mass="23392">MGSLTPKASKATQNVLRNSLIADNKPTYYHASGHRHRPRSNTTGHQSLHRLIGPPTESTGFGVPASNSGGTIGSLNVQHIHGFCSPSRGNSHRYSRNNNHGGGVPDSSCKPPYRSQWSSPGPIWRCWRFLFVSSKSATMLDNHQPTPTIKHRPEKSPMRQGITHRSGRHLKDLVFRSTISNSFDDSLNFAVHITRLHTEFCNSQFAPIFGC</sequence>
<gene>
    <name evidence="2" type="ORF">B0T20DRAFT_118394</name>
</gene>
<organism evidence="2 3">
    <name type="scientific">Sordaria brevicollis</name>
    <dbReference type="NCBI Taxonomy" id="83679"/>
    <lineage>
        <taxon>Eukaryota</taxon>
        <taxon>Fungi</taxon>
        <taxon>Dikarya</taxon>
        <taxon>Ascomycota</taxon>
        <taxon>Pezizomycotina</taxon>
        <taxon>Sordariomycetes</taxon>
        <taxon>Sordariomycetidae</taxon>
        <taxon>Sordariales</taxon>
        <taxon>Sordariaceae</taxon>
        <taxon>Sordaria</taxon>
    </lineage>
</organism>
<dbReference type="AlphaFoldDB" id="A0AAE0PKL8"/>
<proteinExistence type="predicted"/>
<evidence type="ECO:0000256" key="1">
    <source>
        <dbReference type="SAM" id="MobiDB-lite"/>
    </source>
</evidence>
<reference evidence="2" key="1">
    <citation type="journal article" date="2023" name="Mol. Phylogenet. Evol.">
        <title>Genome-scale phylogeny and comparative genomics of the fungal order Sordariales.</title>
        <authorList>
            <person name="Hensen N."/>
            <person name="Bonometti L."/>
            <person name="Westerberg I."/>
            <person name="Brannstrom I.O."/>
            <person name="Guillou S."/>
            <person name="Cros-Aarteil S."/>
            <person name="Calhoun S."/>
            <person name="Haridas S."/>
            <person name="Kuo A."/>
            <person name="Mondo S."/>
            <person name="Pangilinan J."/>
            <person name="Riley R."/>
            <person name="LaButti K."/>
            <person name="Andreopoulos B."/>
            <person name="Lipzen A."/>
            <person name="Chen C."/>
            <person name="Yan M."/>
            <person name="Daum C."/>
            <person name="Ng V."/>
            <person name="Clum A."/>
            <person name="Steindorff A."/>
            <person name="Ohm R.A."/>
            <person name="Martin F."/>
            <person name="Silar P."/>
            <person name="Natvig D.O."/>
            <person name="Lalanne C."/>
            <person name="Gautier V."/>
            <person name="Ament-Velasquez S.L."/>
            <person name="Kruys A."/>
            <person name="Hutchinson M.I."/>
            <person name="Powell A.J."/>
            <person name="Barry K."/>
            <person name="Miller A.N."/>
            <person name="Grigoriev I.V."/>
            <person name="Debuchy R."/>
            <person name="Gladieux P."/>
            <person name="Hiltunen Thoren M."/>
            <person name="Johannesson H."/>
        </authorList>
    </citation>
    <scope>NUCLEOTIDE SEQUENCE</scope>
    <source>
        <strain evidence="2">FGSC 1904</strain>
    </source>
</reference>
<protein>
    <submittedName>
        <fullName evidence="2">Uncharacterized protein</fullName>
    </submittedName>
</protein>
<comment type="caution">
    <text evidence="2">The sequence shown here is derived from an EMBL/GenBank/DDBJ whole genome shotgun (WGS) entry which is preliminary data.</text>
</comment>
<evidence type="ECO:0000313" key="3">
    <source>
        <dbReference type="Proteomes" id="UP001281003"/>
    </source>
</evidence>
<dbReference type="Proteomes" id="UP001281003">
    <property type="component" value="Unassembled WGS sequence"/>
</dbReference>
<accession>A0AAE0PKL8</accession>